<dbReference type="AlphaFoldDB" id="H2YAA0"/>
<dbReference type="GO" id="GO:0003677">
    <property type="term" value="F:DNA binding"/>
    <property type="evidence" value="ECO:0007669"/>
    <property type="project" value="UniProtKB-KW"/>
</dbReference>
<protein>
    <recommendedName>
        <fullName evidence="10">C2H2-type domain-containing protein</fullName>
    </recommendedName>
</protein>
<evidence type="ECO:0000256" key="6">
    <source>
        <dbReference type="ARBA" id="ARBA00023125"/>
    </source>
</evidence>
<keyword evidence="2" id="KW-0479">Metal-binding</keyword>
<evidence type="ECO:0000256" key="9">
    <source>
        <dbReference type="SAM" id="MobiDB-lite"/>
    </source>
</evidence>
<evidence type="ECO:0000256" key="3">
    <source>
        <dbReference type="ARBA" id="ARBA00022737"/>
    </source>
</evidence>
<accession>H2YAA0</accession>
<evidence type="ECO:0000256" key="4">
    <source>
        <dbReference type="ARBA" id="ARBA00022771"/>
    </source>
</evidence>
<proteinExistence type="predicted"/>
<reference evidence="11" key="3">
    <citation type="submission" date="2025-09" db="UniProtKB">
        <authorList>
            <consortium name="Ensembl"/>
        </authorList>
    </citation>
    <scope>IDENTIFICATION</scope>
</reference>
<reference evidence="11" key="2">
    <citation type="submission" date="2025-08" db="UniProtKB">
        <authorList>
            <consortium name="Ensembl"/>
        </authorList>
    </citation>
    <scope>IDENTIFICATION</scope>
</reference>
<comment type="subcellular location">
    <subcellularLocation>
        <location evidence="1">Nucleus</location>
    </subcellularLocation>
</comment>
<feature type="domain" description="C2H2-type" evidence="10">
    <location>
        <begin position="149"/>
        <end position="176"/>
    </location>
</feature>
<feature type="compositionally biased region" description="Basic residues" evidence="9">
    <location>
        <begin position="60"/>
        <end position="69"/>
    </location>
</feature>
<feature type="domain" description="C2H2-type" evidence="10">
    <location>
        <begin position="91"/>
        <end position="119"/>
    </location>
</feature>
<dbReference type="Gene3D" id="3.30.160.60">
    <property type="entry name" value="Classic Zinc Finger"/>
    <property type="match status" value="2"/>
</dbReference>
<keyword evidence="5" id="KW-0862">Zinc</keyword>
<organism evidence="11 12">
    <name type="scientific">Ciona savignyi</name>
    <name type="common">Pacific transparent sea squirt</name>
    <dbReference type="NCBI Taxonomy" id="51511"/>
    <lineage>
        <taxon>Eukaryota</taxon>
        <taxon>Metazoa</taxon>
        <taxon>Chordata</taxon>
        <taxon>Tunicata</taxon>
        <taxon>Ascidiacea</taxon>
        <taxon>Phlebobranchia</taxon>
        <taxon>Cionidae</taxon>
        <taxon>Ciona</taxon>
    </lineage>
</organism>
<dbReference type="InterPro" id="IPR013087">
    <property type="entry name" value="Znf_C2H2_type"/>
</dbReference>
<evidence type="ECO:0000256" key="2">
    <source>
        <dbReference type="ARBA" id="ARBA00022723"/>
    </source>
</evidence>
<dbReference type="GO" id="GO:0005634">
    <property type="term" value="C:nucleus"/>
    <property type="evidence" value="ECO:0007669"/>
    <property type="project" value="UniProtKB-SubCell"/>
</dbReference>
<dbReference type="GeneTree" id="ENSGT00630000089895"/>
<dbReference type="GO" id="GO:0010468">
    <property type="term" value="P:regulation of gene expression"/>
    <property type="evidence" value="ECO:0007669"/>
    <property type="project" value="TreeGrafter"/>
</dbReference>
<dbReference type="SMART" id="SM00355">
    <property type="entry name" value="ZnF_C2H2"/>
    <property type="match status" value="4"/>
</dbReference>
<dbReference type="Proteomes" id="UP000007875">
    <property type="component" value="Unassembled WGS sequence"/>
</dbReference>
<keyword evidence="3" id="KW-0677">Repeat</keyword>
<feature type="region of interest" description="Disordered" evidence="9">
    <location>
        <begin position="58"/>
        <end position="81"/>
    </location>
</feature>
<dbReference type="PROSITE" id="PS00028">
    <property type="entry name" value="ZINC_FINGER_C2H2_1"/>
    <property type="match status" value="4"/>
</dbReference>
<dbReference type="PANTHER" id="PTHR16515:SF49">
    <property type="entry name" value="GASTRULA ZINC FINGER PROTEIN XLCGF49.1-LIKE-RELATED"/>
    <property type="match status" value="1"/>
</dbReference>
<dbReference type="InterPro" id="IPR050331">
    <property type="entry name" value="Zinc_finger"/>
</dbReference>
<evidence type="ECO:0000256" key="8">
    <source>
        <dbReference type="PROSITE-ProRule" id="PRU00042"/>
    </source>
</evidence>
<evidence type="ECO:0000313" key="11">
    <source>
        <dbReference type="Ensembl" id="ENSCSAVP00000002248.1"/>
    </source>
</evidence>
<evidence type="ECO:0000313" key="12">
    <source>
        <dbReference type="Proteomes" id="UP000007875"/>
    </source>
</evidence>
<dbReference type="HOGENOM" id="CLU_1117866_0_0_1"/>
<evidence type="ECO:0000256" key="1">
    <source>
        <dbReference type="ARBA" id="ARBA00004123"/>
    </source>
</evidence>
<dbReference type="PANTHER" id="PTHR16515">
    <property type="entry name" value="PR DOMAIN ZINC FINGER PROTEIN"/>
    <property type="match status" value="1"/>
</dbReference>
<feature type="domain" description="C2H2-type" evidence="10">
    <location>
        <begin position="120"/>
        <end position="148"/>
    </location>
</feature>
<reference evidence="12" key="1">
    <citation type="submission" date="2003-08" db="EMBL/GenBank/DDBJ databases">
        <authorList>
            <person name="Birren B."/>
            <person name="Nusbaum C."/>
            <person name="Abebe A."/>
            <person name="Abouelleil A."/>
            <person name="Adekoya E."/>
            <person name="Ait-zahra M."/>
            <person name="Allen N."/>
            <person name="Allen T."/>
            <person name="An P."/>
            <person name="Anderson M."/>
            <person name="Anderson S."/>
            <person name="Arachchi H."/>
            <person name="Armbruster J."/>
            <person name="Bachantsang P."/>
            <person name="Baldwin J."/>
            <person name="Barry A."/>
            <person name="Bayul T."/>
            <person name="Blitshsteyn B."/>
            <person name="Bloom T."/>
            <person name="Blye J."/>
            <person name="Boguslavskiy L."/>
            <person name="Borowsky M."/>
            <person name="Boukhgalter B."/>
            <person name="Brunache A."/>
            <person name="Butler J."/>
            <person name="Calixte N."/>
            <person name="Calvo S."/>
            <person name="Camarata J."/>
            <person name="Campo K."/>
            <person name="Chang J."/>
            <person name="Cheshatsang Y."/>
            <person name="Citroen M."/>
            <person name="Collymore A."/>
            <person name="Considine T."/>
            <person name="Cook A."/>
            <person name="Cooke P."/>
            <person name="Corum B."/>
            <person name="Cuomo C."/>
            <person name="David R."/>
            <person name="Dawoe T."/>
            <person name="Degray S."/>
            <person name="Dodge S."/>
            <person name="Dooley K."/>
            <person name="Dorje P."/>
            <person name="Dorjee K."/>
            <person name="Dorris L."/>
            <person name="Duffey N."/>
            <person name="Dupes A."/>
            <person name="Elkins T."/>
            <person name="Engels R."/>
            <person name="Erickson J."/>
            <person name="Farina A."/>
            <person name="Faro S."/>
            <person name="Ferreira P."/>
            <person name="Fischer H."/>
            <person name="Fitzgerald M."/>
            <person name="Foley K."/>
            <person name="Gage D."/>
            <person name="Galagan J."/>
            <person name="Gearin G."/>
            <person name="Gnerre S."/>
            <person name="Gnirke A."/>
            <person name="Goyette A."/>
            <person name="Graham J."/>
            <person name="Grandbois E."/>
            <person name="Gyaltsen K."/>
            <person name="Hafez N."/>
            <person name="Hagopian D."/>
            <person name="Hagos B."/>
            <person name="Hall J."/>
            <person name="Hatcher B."/>
            <person name="Heller A."/>
            <person name="Higgins H."/>
            <person name="Honan T."/>
            <person name="Horn A."/>
            <person name="Houde N."/>
            <person name="Hughes L."/>
            <person name="Hulme W."/>
            <person name="Husby E."/>
            <person name="Iliev I."/>
            <person name="Jaffe D."/>
            <person name="Jones C."/>
            <person name="Kamal M."/>
            <person name="Kamat A."/>
            <person name="Kamvysselis M."/>
            <person name="Karlsson E."/>
            <person name="Kells C."/>
            <person name="Kieu A."/>
            <person name="Kisner P."/>
            <person name="Kodira C."/>
            <person name="Kulbokas E."/>
            <person name="Labutti K."/>
            <person name="Lama D."/>
            <person name="Landers T."/>
            <person name="Leger J."/>
            <person name="Levine S."/>
            <person name="Lewis D."/>
            <person name="Lewis T."/>
            <person name="Lindblad-toh K."/>
            <person name="Liu X."/>
            <person name="Lokyitsang T."/>
            <person name="Lokyitsang Y."/>
            <person name="Lucien O."/>
            <person name="Lui A."/>
            <person name="Ma L.J."/>
            <person name="Mabbitt R."/>
            <person name="Macdonald J."/>
            <person name="Maclean C."/>
            <person name="Major J."/>
            <person name="Manning J."/>
            <person name="Marabella R."/>
            <person name="Maru K."/>
            <person name="Matthews C."/>
            <person name="Mauceli E."/>
            <person name="Mccarthy M."/>
            <person name="Mcdonough S."/>
            <person name="Mcghee T."/>
            <person name="Meldrim J."/>
            <person name="Meneus L."/>
            <person name="Mesirov J."/>
            <person name="Mihalev A."/>
            <person name="Mihova T."/>
            <person name="Mikkelsen T."/>
            <person name="Mlenga V."/>
            <person name="Moru K."/>
            <person name="Mozes J."/>
            <person name="Mulrain L."/>
            <person name="Munson G."/>
            <person name="Naylor J."/>
            <person name="Newes C."/>
            <person name="Nguyen C."/>
            <person name="Nguyen N."/>
            <person name="Nguyen T."/>
            <person name="Nicol R."/>
            <person name="Nielsen C."/>
            <person name="Nizzari M."/>
            <person name="Norbu C."/>
            <person name="Norbu N."/>
            <person name="O'donnell P."/>
            <person name="Okoawo O."/>
            <person name="O'leary S."/>
            <person name="Omotosho B."/>
            <person name="O'neill K."/>
            <person name="Osman S."/>
            <person name="Parker S."/>
            <person name="Perrin D."/>
            <person name="Phunkhang P."/>
            <person name="Piqani B."/>
            <person name="Purcell S."/>
            <person name="Rachupka T."/>
            <person name="Ramasamy U."/>
            <person name="Rameau R."/>
            <person name="Ray V."/>
            <person name="Raymond C."/>
            <person name="Retta R."/>
            <person name="Richardson S."/>
            <person name="Rise C."/>
            <person name="Rodriguez J."/>
            <person name="Rogers J."/>
            <person name="Rogov P."/>
            <person name="Rutman M."/>
            <person name="Schupbach R."/>
            <person name="Seaman C."/>
            <person name="Settipalli S."/>
            <person name="Sharpe T."/>
            <person name="Sheridan J."/>
            <person name="Sherpa N."/>
            <person name="Shi J."/>
            <person name="Smirnov S."/>
            <person name="Smith C."/>
            <person name="Sougnez C."/>
            <person name="Spencer B."/>
            <person name="Stalker J."/>
            <person name="Stange-thomann N."/>
            <person name="Stavropoulos S."/>
            <person name="Stetson K."/>
            <person name="Stone C."/>
            <person name="Stone S."/>
            <person name="Stubbs M."/>
            <person name="Talamas J."/>
            <person name="Tchuinga P."/>
            <person name="Tenzing P."/>
            <person name="Tesfaye S."/>
            <person name="Theodore J."/>
            <person name="Thoulutsang Y."/>
            <person name="Topham K."/>
            <person name="Towey S."/>
            <person name="Tsamla T."/>
            <person name="Tsomo N."/>
            <person name="Vallee D."/>
            <person name="Vassiliev H."/>
            <person name="Venkataraman V."/>
            <person name="Vinson J."/>
            <person name="Vo A."/>
            <person name="Wade C."/>
            <person name="Wang S."/>
            <person name="Wangchuk T."/>
            <person name="Wangdi T."/>
            <person name="Whittaker C."/>
            <person name="Wilkinson J."/>
            <person name="Wu Y."/>
            <person name="Wyman D."/>
            <person name="Yadav S."/>
            <person name="Yang S."/>
            <person name="Yang X."/>
            <person name="Yeager S."/>
            <person name="Yee E."/>
            <person name="Young G."/>
            <person name="Zainoun J."/>
            <person name="Zembeck L."/>
            <person name="Zimmer A."/>
            <person name="Zody M."/>
            <person name="Lander E."/>
        </authorList>
    </citation>
    <scope>NUCLEOTIDE SEQUENCE [LARGE SCALE GENOMIC DNA]</scope>
</reference>
<dbReference type="PROSITE" id="PS50157">
    <property type="entry name" value="ZINC_FINGER_C2H2_2"/>
    <property type="match status" value="3"/>
</dbReference>
<dbReference type="GO" id="GO:0008270">
    <property type="term" value="F:zinc ion binding"/>
    <property type="evidence" value="ECO:0007669"/>
    <property type="project" value="UniProtKB-KW"/>
</dbReference>
<keyword evidence="7" id="KW-0539">Nucleus</keyword>
<sequence>MEAQTYLDNPSEPQPTETYIAESYPEIQNFSANCQGGAIEKNQNDKTAEIIPENINFNIKKGRPKKKRKREEDDTMIGRAGKDGGDKSVSFACTVCNEVYQGIDKLMQHIEGVHLSLNPHECCICHKRFAQAGNVKRHIRFVHLRERPFECRECNSTFDRLCYLQRHMRTHIDTKANSPVASQLSPCNCPECGKRCLTSHHLRGHLQRKHFAKNKKRSDDMFSKYGHLFSNLEQTEMTLVQPQTMDHDK</sequence>
<dbReference type="Pfam" id="PF00096">
    <property type="entry name" value="zf-C2H2"/>
    <property type="match status" value="2"/>
</dbReference>
<dbReference type="InterPro" id="IPR036236">
    <property type="entry name" value="Znf_C2H2_sf"/>
</dbReference>
<evidence type="ECO:0000256" key="7">
    <source>
        <dbReference type="ARBA" id="ARBA00023242"/>
    </source>
</evidence>
<dbReference type="Ensembl" id="ENSCSAVT00000002286.1">
    <property type="protein sequence ID" value="ENSCSAVP00000002248.1"/>
    <property type="gene ID" value="ENSCSAVG00000001314.1"/>
</dbReference>
<keyword evidence="6" id="KW-0238">DNA-binding</keyword>
<dbReference type="FunFam" id="3.30.160.60:FF:001009">
    <property type="entry name" value="Zinc finger protein 26"/>
    <property type="match status" value="1"/>
</dbReference>
<evidence type="ECO:0000259" key="10">
    <source>
        <dbReference type="PROSITE" id="PS50157"/>
    </source>
</evidence>
<keyword evidence="4 8" id="KW-0863">Zinc-finger</keyword>
<keyword evidence="12" id="KW-1185">Reference proteome</keyword>
<name>H2YAA0_CIOSA</name>
<dbReference type="SUPFAM" id="SSF57667">
    <property type="entry name" value="beta-beta-alpha zinc fingers"/>
    <property type="match status" value="1"/>
</dbReference>
<evidence type="ECO:0000256" key="5">
    <source>
        <dbReference type="ARBA" id="ARBA00022833"/>
    </source>
</evidence>